<keyword evidence="3" id="KW-1185">Reference proteome</keyword>
<dbReference type="InterPro" id="IPR050789">
    <property type="entry name" value="Diverse_Enzym_Activities"/>
</dbReference>
<comment type="caution">
    <text evidence="2">The sequence shown here is derived from an EMBL/GenBank/DDBJ whole genome shotgun (WGS) entry which is preliminary data.</text>
</comment>
<dbReference type="Pfam" id="PF00144">
    <property type="entry name" value="Beta-lactamase"/>
    <property type="match status" value="1"/>
</dbReference>
<dbReference type="SUPFAM" id="SSF56601">
    <property type="entry name" value="beta-lactamase/transpeptidase-like"/>
    <property type="match status" value="1"/>
</dbReference>
<accession>A0A545SY83</accession>
<evidence type="ECO:0000259" key="1">
    <source>
        <dbReference type="Pfam" id="PF00144"/>
    </source>
</evidence>
<dbReference type="PANTHER" id="PTHR43283">
    <property type="entry name" value="BETA-LACTAMASE-RELATED"/>
    <property type="match status" value="1"/>
</dbReference>
<dbReference type="OrthoDB" id="119951at2"/>
<dbReference type="Proteomes" id="UP000319732">
    <property type="component" value="Unassembled WGS sequence"/>
</dbReference>
<dbReference type="RefSeq" id="WP_142929198.1">
    <property type="nucleotide sequence ID" value="NZ_ML660104.1"/>
</dbReference>
<gene>
    <name evidence="2" type="ORF">FKG94_22470</name>
</gene>
<protein>
    <submittedName>
        <fullName evidence="2">Beta-lactamase family protein</fullName>
    </submittedName>
</protein>
<proteinExistence type="predicted"/>
<dbReference type="AlphaFoldDB" id="A0A545SY83"/>
<evidence type="ECO:0000313" key="2">
    <source>
        <dbReference type="EMBL" id="TQV69920.1"/>
    </source>
</evidence>
<dbReference type="PANTHER" id="PTHR43283:SF3">
    <property type="entry name" value="BETA-LACTAMASE FAMILY PROTEIN (AFU_ORTHOLOGUE AFUA_5G07500)"/>
    <property type="match status" value="1"/>
</dbReference>
<sequence>MIKSNAVVKTVLVFIVATSLVQPSLGEARKLREVAANEVGFSAERLQRLDKSLDTYVTDNRLPGGVMLVARQGKVAYFRAFGWRDKEAETAMTKDAIFRIASQTKAITSVAIMMLQERGELLIGDPVGKYLPEFAQTTVAAADDKGGYKTVPANRAITLRDLLSHTAGIGYGYGPAKDKWQKAGLATWYFSNRDEPVRETIARIAALPQDKQPGEAFVYGYNTDILGAVVEVVSGKPLDQFFRDEIFEPLGMNDTHFYLPPAKAERLAVVYAATENGIERAANPHGNSDPTFIGQGHHLQGPRKSFSGGAGLVSTAADYAQFLQMLLNGGELQNERLLSRKTVELMTANHLSDKQWVGPGLKFGLGFWVLGDLGQFARPGTLKSYGWGGAYHSVYWVDPEEDMLVVYMTQLLPSGEIDDHDKIRALVYQAVE</sequence>
<feature type="domain" description="Beta-lactamase-related" evidence="1">
    <location>
        <begin position="50"/>
        <end position="426"/>
    </location>
</feature>
<evidence type="ECO:0000313" key="3">
    <source>
        <dbReference type="Proteomes" id="UP000319732"/>
    </source>
</evidence>
<dbReference type="Gene3D" id="3.40.710.10">
    <property type="entry name" value="DD-peptidase/beta-lactamase superfamily"/>
    <property type="match status" value="1"/>
</dbReference>
<dbReference type="InterPro" id="IPR012338">
    <property type="entry name" value="Beta-lactam/transpept-like"/>
</dbReference>
<reference evidence="2 3" key="1">
    <citation type="submission" date="2019-06" db="EMBL/GenBank/DDBJ databases">
        <title>Whole genome sequence for Cellvibrionaceae sp. R142.</title>
        <authorList>
            <person name="Wang G."/>
        </authorList>
    </citation>
    <scope>NUCLEOTIDE SEQUENCE [LARGE SCALE GENOMIC DNA]</scope>
    <source>
        <strain evidence="2 3">R142</strain>
    </source>
</reference>
<organism evidence="2 3">
    <name type="scientific">Exilibacterium tricleocarpae</name>
    <dbReference type="NCBI Taxonomy" id="2591008"/>
    <lineage>
        <taxon>Bacteria</taxon>
        <taxon>Pseudomonadati</taxon>
        <taxon>Pseudomonadota</taxon>
        <taxon>Gammaproteobacteria</taxon>
        <taxon>Cellvibrionales</taxon>
        <taxon>Cellvibrionaceae</taxon>
        <taxon>Exilibacterium</taxon>
    </lineage>
</organism>
<name>A0A545SY83_9GAMM</name>
<dbReference type="InterPro" id="IPR001466">
    <property type="entry name" value="Beta-lactam-related"/>
</dbReference>
<dbReference type="EMBL" id="VHSG01000026">
    <property type="protein sequence ID" value="TQV69920.1"/>
    <property type="molecule type" value="Genomic_DNA"/>
</dbReference>